<evidence type="ECO:0000313" key="6">
    <source>
        <dbReference type="Proteomes" id="UP000178572"/>
    </source>
</evidence>
<protein>
    <recommendedName>
        <fullName evidence="4">DNA replication/recombination mediator RecO N-terminal domain-containing protein</fullName>
    </recommendedName>
</protein>
<dbReference type="InterPro" id="IPR003717">
    <property type="entry name" value="RecO"/>
</dbReference>
<comment type="caution">
    <text evidence="5">The sequence shown here is derived from an EMBL/GenBank/DDBJ whole genome shotgun (WGS) entry which is preliminary data.</text>
</comment>
<dbReference type="PANTHER" id="PTHR33991">
    <property type="entry name" value="DNA REPAIR PROTEIN RECO"/>
    <property type="match status" value="1"/>
</dbReference>
<dbReference type="Proteomes" id="UP000178572">
    <property type="component" value="Unassembled WGS sequence"/>
</dbReference>
<accession>A0A1F6E098</accession>
<organism evidence="5 6">
    <name type="scientific">Candidatus Kaiserbacteria bacterium RIFCSPHIGHO2_02_FULL_59_21</name>
    <dbReference type="NCBI Taxonomy" id="1798500"/>
    <lineage>
        <taxon>Bacteria</taxon>
        <taxon>Candidatus Kaiseribacteriota</taxon>
    </lineage>
</organism>
<dbReference type="Gene3D" id="2.40.50.140">
    <property type="entry name" value="Nucleic acid-binding proteins"/>
    <property type="match status" value="1"/>
</dbReference>
<dbReference type="STRING" id="1798500.A3C21_02295"/>
<sequence>MYQKYHTEALVLGNRERGENDRVFTLYTEEFGLVRARASAVRTEASRMRYALQNYSRARVALVRGKRGWRIGGAIPARNAGGSAATFARVARLVARLVAGEERNQYLFAVLAEAHAALMNEERGAPATIELVCVARVLHALGYLSAEALGGALFTHTAYAGEHLLEAETMRDKLLLSINKAIAETHL</sequence>
<dbReference type="InterPro" id="IPR012340">
    <property type="entry name" value="NA-bd_OB-fold"/>
</dbReference>
<keyword evidence="1" id="KW-0227">DNA damage</keyword>
<reference evidence="5 6" key="1">
    <citation type="journal article" date="2016" name="Nat. Commun.">
        <title>Thousands of microbial genomes shed light on interconnected biogeochemical processes in an aquifer system.</title>
        <authorList>
            <person name="Anantharaman K."/>
            <person name="Brown C.T."/>
            <person name="Hug L.A."/>
            <person name="Sharon I."/>
            <person name="Castelle C.J."/>
            <person name="Probst A.J."/>
            <person name="Thomas B.C."/>
            <person name="Singh A."/>
            <person name="Wilkins M.J."/>
            <person name="Karaoz U."/>
            <person name="Brodie E.L."/>
            <person name="Williams K.H."/>
            <person name="Hubbard S.S."/>
            <person name="Banfield J.F."/>
        </authorList>
    </citation>
    <scope>NUCLEOTIDE SEQUENCE [LARGE SCALE GENOMIC DNA]</scope>
</reference>
<evidence type="ECO:0000256" key="2">
    <source>
        <dbReference type="ARBA" id="ARBA00023172"/>
    </source>
</evidence>
<dbReference type="GO" id="GO:0043590">
    <property type="term" value="C:bacterial nucleoid"/>
    <property type="evidence" value="ECO:0007669"/>
    <property type="project" value="TreeGrafter"/>
</dbReference>
<keyword evidence="2" id="KW-0233">DNA recombination</keyword>
<dbReference type="PANTHER" id="PTHR33991:SF1">
    <property type="entry name" value="DNA REPAIR PROTEIN RECO"/>
    <property type="match status" value="1"/>
</dbReference>
<dbReference type="InterPro" id="IPR022572">
    <property type="entry name" value="DNA_rep/recomb_RecO_N"/>
</dbReference>
<dbReference type="Pfam" id="PF11967">
    <property type="entry name" value="RecO_N"/>
    <property type="match status" value="1"/>
</dbReference>
<gene>
    <name evidence="5" type="ORF">A3C21_02295</name>
</gene>
<keyword evidence="3" id="KW-0234">DNA repair</keyword>
<evidence type="ECO:0000256" key="1">
    <source>
        <dbReference type="ARBA" id="ARBA00022763"/>
    </source>
</evidence>
<dbReference type="SUPFAM" id="SSF50249">
    <property type="entry name" value="Nucleic acid-binding proteins"/>
    <property type="match status" value="1"/>
</dbReference>
<dbReference type="AlphaFoldDB" id="A0A1F6E098"/>
<evidence type="ECO:0000313" key="5">
    <source>
        <dbReference type="EMBL" id="OGG67066.1"/>
    </source>
</evidence>
<dbReference type="EMBL" id="MFLN01000029">
    <property type="protein sequence ID" value="OGG67066.1"/>
    <property type="molecule type" value="Genomic_DNA"/>
</dbReference>
<evidence type="ECO:0000256" key="3">
    <source>
        <dbReference type="ARBA" id="ARBA00023204"/>
    </source>
</evidence>
<feature type="domain" description="DNA replication/recombination mediator RecO N-terminal" evidence="4">
    <location>
        <begin position="4"/>
        <end position="66"/>
    </location>
</feature>
<dbReference type="GO" id="GO:0006302">
    <property type="term" value="P:double-strand break repair"/>
    <property type="evidence" value="ECO:0007669"/>
    <property type="project" value="TreeGrafter"/>
</dbReference>
<dbReference type="GO" id="GO:0006310">
    <property type="term" value="P:DNA recombination"/>
    <property type="evidence" value="ECO:0007669"/>
    <property type="project" value="UniProtKB-KW"/>
</dbReference>
<proteinExistence type="predicted"/>
<name>A0A1F6E098_9BACT</name>
<evidence type="ECO:0000259" key="4">
    <source>
        <dbReference type="Pfam" id="PF11967"/>
    </source>
</evidence>